<feature type="non-terminal residue" evidence="2">
    <location>
        <position position="113"/>
    </location>
</feature>
<feature type="compositionally biased region" description="Polar residues" evidence="1">
    <location>
        <begin position="44"/>
        <end position="54"/>
    </location>
</feature>
<dbReference type="Proteomes" id="UP001189429">
    <property type="component" value="Unassembled WGS sequence"/>
</dbReference>
<reference evidence="2" key="1">
    <citation type="submission" date="2023-10" db="EMBL/GenBank/DDBJ databases">
        <authorList>
            <person name="Chen Y."/>
            <person name="Shah S."/>
            <person name="Dougan E. K."/>
            <person name="Thang M."/>
            <person name="Chan C."/>
        </authorList>
    </citation>
    <scope>NUCLEOTIDE SEQUENCE [LARGE SCALE GENOMIC DNA]</scope>
</reference>
<proteinExistence type="predicted"/>
<sequence>NKQAAMAAAGHADLLGPRPGDEQSASAAAAPVDAADAPAMATPVRSNAAASVTDGSLAAGSPGTSSGSPAVAAPLASARMGPRKKLAQDVRLSQGKALRLIKSLSKEIEESDN</sequence>
<name>A0ABN9RZ29_9DINO</name>
<gene>
    <name evidence="2" type="ORF">PCOR1329_LOCUS24884</name>
</gene>
<evidence type="ECO:0000313" key="3">
    <source>
        <dbReference type="Proteomes" id="UP001189429"/>
    </source>
</evidence>
<accession>A0ABN9RZ29</accession>
<comment type="caution">
    <text evidence="2">The sequence shown here is derived from an EMBL/GenBank/DDBJ whole genome shotgun (WGS) entry which is preliminary data.</text>
</comment>
<dbReference type="EMBL" id="CAUYUJ010008627">
    <property type="protein sequence ID" value="CAK0824491.1"/>
    <property type="molecule type" value="Genomic_DNA"/>
</dbReference>
<protein>
    <recommendedName>
        <fullName evidence="4">Nascent polypeptide-associated complex subunit beta</fullName>
    </recommendedName>
</protein>
<evidence type="ECO:0000313" key="2">
    <source>
        <dbReference type="EMBL" id="CAK0824491.1"/>
    </source>
</evidence>
<feature type="region of interest" description="Disordered" evidence="1">
    <location>
        <begin position="1"/>
        <end position="90"/>
    </location>
</feature>
<feature type="compositionally biased region" description="Low complexity" evidence="1">
    <location>
        <begin position="55"/>
        <end position="74"/>
    </location>
</feature>
<feature type="compositionally biased region" description="Low complexity" evidence="1">
    <location>
        <begin position="1"/>
        <end position="12"/>
    </location>
</feature>
<organism evidence="2 3">
    <name type="scientific">Prorocentrum cordatum</name>
    <dbReference type="NCBI Taxonomy" id="2364126"/>
    <lineage>
        <taxon>Eukaryota</taxon>
        <taxon>Sar</taxon>
        <taxon>Alveolata</taxon>
        <taxon>Dinophyceae</taxon>
        <taxon>Prorocentrales</taxon>
        <taxon>Prorocentraceae</taxon>
        <taxon>Prorocentrum</taxon>
    </lineage>
</organism>
<feature type="compositionally biased region" description="Low complexity" evidence="1">
    <location>
        <begin position="24"/>
        <end position="41"/>
    </location>
</feature>
<evidence type="ECO:0000256" key="1">
    <source>
        <dbReference type="SAM" id="MobiDB-lite"/>
    </source>
</evidence>
<keyword evidence="3" id="KW-1185">Reference proteome</keyword>
<feature type="non-terminal residue" evidence="2">
    <location>
        <position position="1"/>
    </location>
</feature>
<evidence type="ECO:0008006" key="4">
    <source>
        <dbReference type="Google" id="ProtNLM"/>
    </source>
</evidence>